<gene>
    <name evidence="11" type="primary">gph</name>
    <name evidence="12" type="ordered locus">Msip34_2515</name>
</gene>
<evidence type="ECO:0000313" key="13">
    <source>
        <dbReference type="Proteomes" id="UP000002743"/>
    </source>
</evidence>
<dbReference type="KEGG" id="mei:Msip34_2515"/>
<dbReference type="SUPFAM" id="SSF56784">
    <property type="entry name" value="HAD-like"/>
    <property type="match status" value="1"/>
</dbReference>
<dbReference type="HOGENOM" id="CLU_045011_19_1_4"/>
<keyword evidence="9 11" id="KW-0119">Carbohydrate metabolism</keyword>
<dbReference type="Gene3D" id="1.10.150.240">
    <property type="entry name" value="Putative phosphatase, domain 2"/>
    <property type="match status" value="1"/>
</dbReference>
<dbReference type="OrthoDB" id="9776368at2"/>
<feature type="binding site" evidence="11">
    <location>
        <position position="16"/>
    </location>
    <ligand>
        <name>Mg(2+)</name>
        <dbReference type="ChEBI" id="CHEBI:18420"/>
    </ligand>
</feature>
<comment type="cofactor">
    <cofactor evidence="2 11">
        <name>Mg(2+)</name>
        <dbReference type="ChEBI" id="CHEBI:18420"/>
    </cofactor>
</comment>
<dbReference type="Pfam" id="PF00702">
    <property type="entry name" value="Hydrolase"/>
    <property type="match status" value="1"/>
</dbReference>
<dbReference type="RefSeq" id="WP_015831004.1">
    <property type="nucleotide sequence ID" value="NC_012969.1"/>
</dbReference>
<dbReference type="FunFam" id="3.40.50.1000:FF:000022">
    <property type="entry name" value="Phosphoglycolate phosphatase"/>
    <property type="match status" value="1"/>
</dbReference>
<dbReference type="STRING" id="582744.Msip34_2515"/>
<accession>C6XAY2</accession>
<dbReference type="GO" id="GO:0046872">
    <property type="term" value="F:metal ion binding"/>
    <property type="evidence" value="ECO:0007669"/>
    <property type="project" value="UniProtKB-KW"/>
</dbReference>
<feature type="active site" description="Nucleophile" evidence="11">
    <location>
        <position position="14"/>
    </location>
</feature>
<evidence type="ECO:0000256" key="1">
    <source>
        <dbReference type="ARBA" id="ARBA00000830"/>
    </source>
</evidence>
<dbReference type="InterPro" id="IPR050155">
    <property type="entry name" value="HAD-like_hydrolase_sf"/>
</dbReference>
<proteinExistence type="inferred from homology"/>
<feature type="binding site" evidence="11">
    <location>
        <position position="14"/>
    </location>
    <ligand>
        <name>Mg(2+)</name>
        <dbReference type="ChEBI" id="CHEBI:18420"/>
    </ligand>
</feature>
<dbReference type="PANTHER" id="PTHR43434:SF1">
    <property type="entry name" value="PHOSPHOGLYCOLATE PHOSPHATASE"/>
    <property type="match status" value="1"/>
</dbReference>
<evidence type="ECO:0000256" key="10">
    <source>
        <dbReference type="ARBA" id="ARBA00059247"/>
    </source>
</evidence>
<evidence type="ECO:0000256" key="8">
    <source>
        <dbReference type="ARBA" id="ARBA00022842"/>
    </source>
</evidence>
<evidence type="ECO:0000256" key="2">
    <source>
        <dbReference type="ARBA" id="ARBA00001946"/>
    </source>
</evidence>
<keyword evidence="6 11" id="KW-0479">Metal-binding</keyword>
<feature type="binding site" evidence="11">
    <location>
        <position position="177"/>
    </location>
    <ligand>
        <name>Mg(2+)</name>
        <dbReference type="ChEBI" id="CHEBI:18420"/>
    </ligand>
</feature>
<sequence length="230" mass="24535">MVNFPIPVRAVALDLDGTLLHTAPDLADAANRMLLALGRPAQPEALVMTYVGNGAARLVKRLLTGEMEAEPDAAAFEQAQALFFEHYAEVLTRRSAPYPGAMDGVKQLHAAGYKLACITNKPERFTLPLLQAMGMLPYFSLVLSGDSLPRKKPDPLPLLHMAEMFGVSPAQMVMIGDSSADVGAARAAGCAAIAVSYGYNRGQPAHMLGADAVIDSLQEAAFLLTYDQHV</sequence>
<dbReference type="NCBIfam" id="TIGR01449">
    <property type="entry name" value="PGP_bact"/>
    <property type="match status" value="1"/>
</dbReference>
<comment type="function">
    <text evidence="10 11">Specifically catalyzes the dephosphorylation of 2-phosphoglycolate. Is involved in the dissimilation of the intracellular 2-phosphoglycolate formed during the DNA repair of 3'-phosphoglycolate ends, a major class of DNA lesions induced by oxidative stress.</text>
</comment>
<dbReference type="Proteomes" id="UP000002743">
    <property type="component" value="Chromosome"/>
</dbReference>
<dbReference type="NCBIfam" id="TIGR01509">
    <property type="entry name" value="HAD-SF-IA-v3"/>
    <property type="match status" value="1"/>
</dbReference>
<dbReference type="Gene3D" id="3.40.50.1000">
    <property type="entry name" value="HAD superfamily/HAD-like"/>
    <property type="match status" value="1"/>
</dbReference>
<dbReference type="GO" id="GO:0005975">
    <property type="term" value="P:carbohydrate metabolic process"/>
    <property type="evidence" value="ECO:0007669"/>
    <property type="project" value="InterPro"/>
</dbReference>
<comment type="catalytic activity">
    <reaction evidence="1 11">
        <text>2-phosphoglycolate + H2O = glycolate + phosphate</text>
        <dbReference type="Rhea" id="RHEA:14369"/>
        <dbReference type="ChEBI" id="CHEBI:15377"/>
        <dbReference type="ChEBI" id="CHEBI:29805"/>
        <dbReference type="ChEBI" id="CHEBI:43474"/>
        <dbReference type="ChEBI" id="CHEBI:58033"/>
        <dbReference type="EC" id="3.1.3.18"/>
    </reaction>
</comment>
<evidence type="ECO:0000256" key="7">
    <source>
        <dbReference type="ARBA" id="ARBA00022801"/>
    </source>
</evidence>
<dbReference type="InterPro" id="IPR036412">
    <property type="entry name" value="HAD-like_sf"/>
</dbReference>
<protein>
    <recommendedName>
        <fullName evidence="5 11">Phosphoglycolate phosphatase</fullName>
        <shortName evidence="11">PGP</shortName>
        <shortName evidence="11">PGPase</shortName>
        <ecNumber evidence="5 11">3.1.3.18</ecNumber>
    </recommendedName>
</protein>
<dbReference type="GO" id="GO:0006281">
    <property type="term" value="P:DNA repair"/>
    <property type="evidence" value="ECO:0007669"/>
    <property type="project" value="TreeGrafter"/>
</dbReference>
<dbReference type="EMBL" id="CP001674">
    <property type="protein sequence ID" value="ACT51752.1"/>
    <property type="molecule type" value="Genomic_DNA"/>
</dbReference>
<keyword evidence="7 11" id="KW-0378">Hydrolase</keyword>
<evidence type="ECO:0000256" key="11">
    <source>
        <dbReference type="HAMAP-Rule" id="MF_00495"/>
    </source>
</evidence>
<reference evidence="12 13" key="2">
    <citation type="journal article" date="2011" name="J. Bacteriol.">
        <title>Genomes of three methylotrophs from a single niche uncover genetic and metabolic divergence of Methylophilaceae.</title>
        <authorList>
            <person name="Lapidus A."/>
            <person name="Clum A."/>
            <person name="Labutti K."/>
            <person name="Kaluzhnaya M.G."/>
            <person name="Lim S."/>
            <person name="Beck D.A."/>
            <person name="Glavina Del Rio T."/>
            <person name="Nolan M."/>
            <person name="Mavromatis K."/>
            <person name="Huntemann M."/>
            <person name="Lucas S."/>
            <person name="Lidstrom M.E."/>
            <person name="Ivanova N."/>
            <person name="Chistoserdova L."/>
        </authorList>
    </citation>
    <scope>NUCLEOTIDE SEQUENCE [LARGE SCALE GENOMIC DNA]</scope>
    <source>
        <strain evidence="12 13">SIP3-4</strain>
    </source>
</reference>
<organism evidence="12 13">
    <name type="scientific">Methylovorus glucosotrophus (strain SIP3-4)</name>
    <dbReference type="NCBI Taxonomy" id="582744"/>
    <lineage>
        <taxon>Bacteria</taxon>
        <taxon>Pseudomonadati</taxon>
        <taxon>Pseudomonadota</taxon>
        <taxon>Betaproteobacteria</taxon>
        <taxon>Nitrosomonadales</taxon>
        <taxon>Methylophilaceae</taxon>
        <taxon>Methylovorus</taxon>
    </lineage>
</organism>
<reference evidence="13" key="1">
    <citation type="submission" date="2009-07" db="EMBL/GenBank/DDBJ databases">
        <title>Complete sequence of chromosome of Methylovorus sp. SIP3-4.</title>
        <authorList>
            <person name="Lucas S."/>
            <person name="Copeland A."/>
            <person name="Lapidus A."/>
            <person name="Glavina del Rio T."/>
            <person name="Tice H."/>
            <person name="Bruce D."/>
            <person name="Goodwin L."/>
            <person name="Pitluck S."/>
            <person name="Clum A."/>
            <person name="Larimer F."/>
            <person name="Land M."/>
            <person name="Hauser L."/>
            <person name="Kyrpides N."/>
            <person name="Mikhailova N."/>
            <person name="Kayluzhnaya M."/>
            <person name="Chistoserdova L."/>
        </authorList>
    </citation>
    <scope>NUCLEOTIDE SEQUENCE [LARGE SCALE GENOMIC DNA]</scope>
    <source>
        <strain evidence="13">SIP3-4</strain>
    </source>
</reference>
<dbReference type="InterPro" id="IPR037512">
    <property type="entry name" value="PGPase_prok"/>
</dbReference>
<dbReference type="GO" id="GO:0008967">
    <property type="term" value="F:phosphoglycolate phosphatase activity"/>
    <property type="evidence" value="ECO:0007669"/>
    <property type="project" value="UniProtKB-UniRule"/>
</dbReference>
<dbReference type="PANTHER" id="PTHR43434">
    <property type="entry name" value="PHOSPHOGLYCOLATE PHOSPHATASE"/>
    <property type="match status" value="1"/>
</dbReference>
<dbReference type="CDD" id="cd16417">
    <property type="entry name" value="HAD_PGPase"/>
    <property type="match status" value="1"/>
</dbReference>
<dbReference type="EC" id="3.1.3.18" evidence="5 11"/>
<dbReference type="GO" id="GO:0005829">
    <property type="term" value="C:cytosol"/>
    <property type="evidence" value="ECO:0007669"/>
    <property type="project" value="TreeGrafter"/>
</dbReference>
<evidence type="ECO:0000256" key="5">
    <source>
        <dbReference type="ARBA" id="ARBA00013078"/>
    </source>
</evidence>
<comment type="pathway">
    <text evidence="3 11">Organic acid metabolism; glycolate biosynthesis; glycolate from 2-phosphoglycolate: step 1/1.</text>
</comment>
<dbReference type="NCBIfam" id="NF009695">
    <property type="entry name" value="PRK13222.1-2"/>
    <property type="match status" value="1"/>
</dbReference>
<evidence type="ECO:0000313" key="12">
    <source>
        <dbReference type="EMBL" id="ACT51752.1"/>
    </source>
</evidence>
<dbReference type="InterPro" id="IPR023198">
    <property type="entry name" value="PGP-like_dom2"/>
</dbReference>
<evidence type="ECO:0000256" key="6">
    <source>
        <dbReference type="ARBA" id="ARBA00022723"/>
    </source>
</evidence>
<dbReference type="SFLD" id="SFLDG01129">
    <property type="entry name" value="C1.5:_HAD__Beta-PGM__Phosphata"/>
    <property type="match status" value="1"/>
</dbReference>
<evidence type="ECO:0000256" key="3">
    <source>
        <dbReference type="ARBA" id="ARBA00004818"/>
    </source>
</evidence>
<dbReference type="GO" id="GO:0046295">
    <property type="term" value="P:glycolate biosynthetic process"/>
    <property type="evidence" value="ECO:0007669"/>
    <property type="project" value="UniProtKB-UniRule"/>
</dbReference>
<dbReference type="SFLD" id="SFLDS00003">
    <property type="entry name" value="Haloacid_Dehalogenase"/>
    <property type="match status" value="1"/>
</dbReference>
<dbReference type="UniPathway" id="UPA00865">
    <property type="reaction ID" value="UER00834"/>
</dbReference>
<dbReference type="InterPro" id="IPR006439">
    <property type="entry name" value="HAD-SF_hydro_IA"/>
</dbReference>
<dbReference type="InterPro" id="IPR023214">
    <property type="entry name" value="HAD_sf"/>
</dbReference>
<keyword evidence="8 11" id="KW-0460">Magnesium</keyword>
<keyword evidence="13" id="KW-1185">Reference proteome</keyword>
<evidence type="ECO:0000256" key="9">
    <source>
        <dbReference type="ARBA" id="ARBA00023277"/>
    </source>
</evidence>
<name>C6XAY2_METGS</name>
<dbReference type="eggNOG" id="COG0546">
    <property type="taxonomic scope" value="Bacteria"/>
</dbReference>
<dbReference type="SFLD" id="SFLDG01135">
    <property type="entry name" value="C1.5.6:_HAD__Beta-PGM__Phospha"/>
    <property type="match status" value="1"/>
</dbReference>
<dbReference type="PRINTS" id="PR00413">
    <property type="entry name" value="HADHALOGNASE"/>
</dbReference>
<dbReference type="NCBIfam" id="TIGR01549">
    <property type="entry name" value="HAD-SF-IA-v1"/>
    <property type="match status" value="1"/>
</dbReference>
<evidence type="ECO:0000256" key="4">
    <source>
        <dbReference type="ARBA" id="ARBA00006171"/>
    </source>
</evidence>
<dbReference type="AlphaFoldDB" id="C6XAY2"/>
<comment type="similarity">
    <text evidence="4 11">Belongs to the HAD-like hydrolase superfamily. CbbY/CbbZ/Gph/YieH family.</text>
</comment>
<dbReference type="HAMAP" id="MF_00495">
    <property type="entry name" value="GPH_hydrolase_bact"/>
    <property type="match status" value="1"/>
</dbReference>